<dbReference type="EMBL" id="CALNXI010000510">
    <property type="protein sequence ID" value="CAH3028430.1"/>
    <property type="molecule type" value="Genomic_DNA"/>
</dbReference>
<evidence type="ECO:0000313" key="3">
    <source>
        <dbReference type="Proteomes" id="UP001159427"/>
    </source>
</evidence>
<comment type="caution">
    <text evidence="2">The sequence shown here is derived from an EMBL/GenBank/DDBJ whole genome shotgun (WGS) entry which is preliminary data.</text>
</comment>
<evidence type="ECO:0000256" key="1">
    <source>
        <dbReference type="SAM" id="SignalP"/>
    </source>
</evidence>
<organism evidence="2 3">
    <name type="scientific">Porites evermanni</name>
    <dbReference type="NCBI Taxonomy" id="104178"/>
    <lineage>
        <taxon>Eukaryota</taxon>
        <taxon>Metazoa</taxon>
        <taxon>Cnidaria</taxon>
        <taxon>Anthozoa</taxon>
        <taxon>Hexacorallia</taxon>
        <taxon>Scleractinia</taxon>
        <taxon>Fungiina</taxon>
        <taxon>Poritidae</taxon>
        <taxon>Porites</taxon>
    </lineage>
</organism>
<evidence type="ECO:0000313" key="2">
    <source>
        <dbReference type="EMBL" id="CAH3028430.1"/>
    </source>
</evidence>
<name>A0ABN8MKA9_9CNID</name>
<proteinExistence type="predicted"/>
<feature type="signal peptide" evidence="1">
    <location>
        <begin position="1"/>
        <end position="23"/>
    </location>
</feature>
<accession>A0ABN8MKA9</accession>
<keyword evidence="3" id="KW-1185">Reference proteome</keyword>
<reference evidence="2 3" key="1">
    <citation type="submission" date="2022-05" db="EMBL/GenBank/DDBJ databases">
        <authorList>
            <consortium name="Genoscope - CEA"/>
            <person name="William W."/>
        </authorList>
    </citation>
    <scope>NUCLEOTIDE SEQUENCE [LARGE SCALE GENOMIC DNA]</scope>
</reference>
<dbReference type="Proteomes" id="UP001159427">
    <property type="component" value="Unassembled WGS sequence"/>
</dbReference>
<gene>
    <name evidence="2" type="ORF">PEVE_00034070</name>
</gene>
<protein>
    <submittedName>
        <fullName evidence="2">Uncharacterized protein</fullName>
    </submittedName>
</protein>
<keyword evidence="1" id="KW-0732">Signal</keyword>
<sequence>MRYLIVLFLVTLAVLLLINDVGAQSSRRSRTRRRTTRLGTTAVPVPTQHEPRITKTTPIEATKFSSPVIKLQTKLGLRTQLFNNVVAGYNVTRYELSEAPVYRGGFPVHGSYVSIPENRAVRLSSERVSLLDSNGSLCLGQSSKELTLTGGIENNITEVRAAVKYENRLNDKTFSGVNNTVPLNDVKDKTFTVTSRARYGIPVVDNTQCTQVEKEVNGTMIQLYEFNPNTAGITGIDSRLIFASITVIGILNSLK</sequence>
<feature type="chain" id="PRO_5045823273" evidence="1">
    <location>
        <begin position="24"/>
        <end position="255"/>
    </location>
</feature>